<feature type="region of interest" description="Disordered" evidence="1">
    <location>
        <begin position="1"/>
        <end position="21"/>
    </location>
</feature>
<name>A0A2N5SYB1_9BASI</name>
<evidence type="ECO:0000313" key="3">
    <source>
        <dbReference type="Proteomes" id="UP000235388"/>
    </source>
</evidence>
<proteinExistence type="predicted"/>
<keyword evidence="3" id="KW-1185">Reference proteome</keyword>
<dbReference type="PANTHER" id="PTHR46169:SF15">
    <property type="entry name" value="INNER CENTROMERE PROTEIN A-LIKE ISOFORM X1-RELATED"/>
    <property type="match status" value="1"/>
</dbReference>
<protein>
    <recommendedName>
        <fullName evidence="4">HAT C-terminal dimerisation domain-containing protein</fullName>
    </recommendedName>
</protein>
<dbReference type="AlphaFoldDB" id="A0A2N5SYB1"/>
<dbReference type="Proteomes" id="UP000235388">
    <property type="component" value="Unassembled WGS sequence"/>
</dbReference>
<feature type="compositionally biased region" description="Low complexity" evidence="1">
    <location>
        <begin position="7"/>
        <end position="21"/>
    </location>
</feature>
<evidence type="ECO:0008006" key="4">
    <source>
        <dbReference type="Google" id="ProtNLM"/>
    </source>
</evidence>
<organism evidence="2 3">
    <name type="scientific">Puccinia coronata f. sp. avenae</name>
    <dbReference type="NCBI Taxonomy" id="200324"/>
    <lineage>
        <taxon>Eukaryota</taxon>
        <taxon>Fungi</taxon>
        <taxon>Dikarya</taxon>
        <taxon>Basidiomycota</taxon>
        <taxon>Pucciniomycotina</taxon>
        <taxon>Pucciniomycetes</taxon>
        <taxon>Pucciniales</taxon>
        <taxon>Pucciniaceae</taxon>
        <taxon>Puccinia</taxon>
    </lineage>
</organism>
<gene>
    <name evidence="2" type="ORF">PCANC_10367</name>
</gene>
<sequence>MIRSVYGGNIDNDNDNGNDNGSIVNDSLLAAELIDENEVELEDDDKDRRHGLSRDYYINKDDVQLALDLVEILHTFYKITQQVSARGAAQIADIVVFIDQITCHLSTAISDNEDQYPTALRNACRAGLQLTNKYYTLTNCSPLYRVAMDEYFKLAKWKPEWIQESIRLTRKMWEMHYKPSPEANNSQPPNPRPKQPRAGVLAGLAEASEARGGSTLTNPIAMWLAGGLSLNNDGGPVNPLKWWMQQQRAGNTHGVLLQMAMDVLSCPVAVTLAKMASYTRGYLQQVPGYPPSATSAGAGTGAGIENLMFFKAGTCTCGGYPGIE</sequence>
<dbReference type="OrthoDB" id="2505882at2759"/>
<evidence type="ECO:0000256" key="1">
    <source>
        <dbReference type="SAM" id="MobiDB-lite"/>
    </source>
</evidence>
<dbReference type="InterPro" id="IPR052717">
    <property type="entry name" value="Vacuolar_transposase_reg"/>
</dbReference>
<dbReference type="EMBL" id="PGCJ01000835">
    <property type="protein sequence ID" value="PLW18215.1"/>
    <property type="molecule type" value="Genomic_DNA"/>
</dbReference>
<dbReference type="SUPFAM" id="SSF53098">
    <property type="entry name" value="Ribonuclease H-like"/>
    <property type="match status" value="1"/>
</dbReference>
<dbReference type="PANTHER" id="PTHR46169">
    <property type="entry name" value="DNA REPLICATION-RELATED ELEMENT FACTOR, ISOFORM A"/>
    <property type="match status" value="1"/>
</dbReference>
<dbReference type="GO" id="GO:0005634">
    <property type="term" value="C:nucleus"/>
    <property type="evidence" value="ECO:0007669"/>
    <property type="project" value="TreeGrafter"/>
</dbReference>
<dbReference type="GO" id="GO:0006357">
    <property type="term" value="P:regulation of transcription by RNA polymerase II"/>
    <property type="evidence" value="ECO:0007669"/>
    <property type="project" value="TreeGrafter"/>
</dbReference>
<comment type="caution">
    <text evidence="2">The sequence shown here is derived from an EMBL/GenBank/DDBJ whole genome shotgun (WGS) entry which is preliminary data.</text>
</comment>
<evidence type="ECO:0000313" key="2">
    <source>
        <dbReference type="EMBL" id="PLW18215.1"/>
    </source>
</evidence>
<dbReference type="InterPro" id="IPR012337">
    <property type="entry name" value="RNaseH-like_sf"/>
</dbReference>
<reference evidence="2 3" key="1">
    <citation type="submission" date="2017-11" db="EMBL/GenBank/DDBJ databases">
        <title>De novo assembly and phasing of dikaryotic genomes from two isolates of Puccinia coronata f. sp. avenae, the causal agent of oat crown rust.</title>
        <authorList>
            <person name="Miller M.E."/>
            <person name="Zhang Y."/>
            <person name="Omidvar V."/>
            <person name="Sperschneider J."/>
            <person name="Schwessinger B."/>
            <person name="Raley C."/>
            <person name="Palmer J.M."/>
            <person name="Garnica D."/>
            <person name="Upadhyaya N."/>
            <person name="Rathjen J."/>
            <person name="Taylor J.M."/>
            <person name="Park R.F."/>
            <person name="Dodds P.N."/>
            <person name="Hirsch C.D."/>
            <person name="Kianian S.F."/>
            <person name="Figueroa M."/>
        </authorList>
    </citation>
    <scope>NUCLEOTIDE SEQUENCE [LARGE SCALE GENOMIC DNA]</scope>
    <source>
        <strain evidence="2">12NC29</strain>
    </source>
</reference>
<accession>A0A2N5SYB1</accession>